<sequence>MAHVQALGNPWEEGDDSGVDHKMMVTTEGCDDCLFQWNPKKQKDSIDDICRNLEDLRDCLKPCDGFTDEVKATLPDYLESKCSSDLFEVPETTTTTTTTTTSPPLYCPPCSNAMNIDICRFLLIFSVLSSALYFVNIVQ</sequence>
<feature type="transmembrane region" description="Helical" evidence="1">
    <location>
        <begin position="121"/>
        <end position="138"/>
    </location>
</feature>
<dbReference type="AlphaFoldDB" id="A0A915DXR3"/>
<organism evidence="2 3">
    <name type="scientific">Ditylenchus dipsaci</name>
    <dbReference type="NCBI Taxonomy" id="166011"/>
    <lineage>
        <taxon>Eukaryota</taxon>
        <taxon>Metazoa</taxon>
        <taxon>Ecdysozoa</taxon>
        <taxon>Nematoda</taxon>
        <taxon>Chromadorea</taxon>
        <taxon>Rhabditida</taxon>
        <taxon>Tylenchina</taxon>
        <taxon>Tylenchomorpha</taxon>
        <taxon>Sphaerularioidea</taxon>
        <taxon>Anguinidae</taxon>
        <taxon>Anguininae</taxon>
        <taxon>Ditylenchus</taxon>
    </lineage>
</organism>
<keyword evidence="1" id="KW-0812">Transmembrane</keyword>
<proteinExistence type="predicted"/>
<keyword evidence="2" id="KW-1185">Reference proteome</keyword>
<evidence type="ECO:0000313" key="2">
    <source>
        <dbReference type="Proteomes" id="UP000887574"/>
    </source>
</evidence>
<reference evidence="3" key="1">
    <citation type="submission" date="2022-11" db="UniProtKB">
        <authorList>
            <consortium name="WormBaseParasite"/>
        </authorList>
    </citation>
    <scope>IDENTIFICATION</scope>
</reference>
<evidence type="ECO:0000256" key="1">
    <source>
        <dbReference type="SAM" id="Phobius"/>
    </source>
</evidence>
<accession>A0A915DXR3</accession>
<dbReference type="WBParaSite" id="jg24580">
    <property type="protein sequence ID" value="jg24580"/>
    <property type="gene ID" value="jg24580"/>
</dbReference>
<keyword evidence="1" id="KW-1133">Transmembrane helix</keyword>
<dbReference type="Proteomes" id="UP000887574">
    <property type="component" value="Unplaced"/>
</dbReference>
<keyword evidence="1" id="KW-0472">Membrane</keyword>
<evidence type="ECO:0000313" key="3">
    <source>
        <dbReference type="WBParaSite" id="jg24580"/>
    </source>
</evidence>
<protein>
    <submittedName>
        <fullName evidence="3">Uncharacterized protein</fullName>
    </submittedName>
</protein>
<name>A0A915DXR3_9BILA</name>